<keyword evidence="3" id="KW-1185">Reference proteome</keyword>
<name>A0A848LHJ6_9BACT</name>
<feature type="domain" description="B3/B4 tRNA-binding" evidence="1">
    <location>
        <begin position="53"/>
        <end position="202"/>
    </location>
</feature>
<reference evidence="2 3" key="1">
    <citation type="submission" date="2020-04" db="EMBL/GenBank/DDBJ databases">
        <title>Draft genome of Pyxidicoccus fallax type strain.</title>
        <authorList>
            <person name="Whitworth D.E."/>
        </authorList>
    </citation>
    <scope>NUCLEOTIDE SEQUENCE [LARGE SCALE GENOMIC DNA]</scope>
    <source>
        <strain evidence="2 3">DSM 14698</strain>
    </source>
</reference>
<dbReference type="RefSeq" id="WP_169345312.1">
    <property type="nucleotide sequence ID" value="NZ_JABBJJ010000054.1"/>
</dbReference>
<dbReference type="InterPro" id="IPR005146">
    <property type="entry name" value="B3/B4_tRNA-bd"/>
</dbReference>
<proteinExistence type="predicted"/>
<dbReference type="EMBL" id="JABBJJ010000054">
    <property type="protein sequence ID" value="NMO16018.1"/>
    <property type="molecule type" value="Genomic_DNA"/>
</dbReference>
<dbReference type="PANTHER" id="PTHR39209:SF2">
    <property type="entry name" value="CYTOPLASMIC PROTEIN"/>
    <property type="match status" value="1"/>
</dbReference>
<protein>
    <recommendedName>
        <fullName evidence="1">B3/B4 tRNA-binding domain-containing protein</fullName>
    </recommendedName>
</protein>
<dbReference type="PANTHER" id="PTHR39209">
    <property type="match status" value="1"/>
</dbReference>
<dbReference type="SMART" id="SM00873">
    <property type="entry name" value="B3_4"/>
    <property type="match status" value="1"/>
</dbReference>
<evidence type="ECO:0000259" key="1">
    <source>
        <dbReference type="SMART" id="SM00873"/>
    </source>
</evidence>
<organism evidence="2 3">
    <name type="scientific">Pyxidicoccus fallax</name>
    <dbReference type="NCBI Taxonomy" id="394095"/>
    <lineage>
        <taxon>Bacteria</taxon>
        <taxon>Pseudomonadati</taxon>
        <taxon>Myxococcota</taxon>
        <taxon>Myxococcia</taxon>
        <taxon>Myxococcales</taxon>
        <taxon>Cystobacterineae</taxon>
        <taxon>Myxococcaceae</taxon>
        <taxon>Pyxidicoccus</taxon>
    </lineage>
</organism>
<dbReference type="Proteomes" id="UP000518300">
    <property type="component" value="Unassembled WGS sequence"/>
</dbReference>
<dbReference type="GO" id="GO:0003723">
    <property type="term" value="F:RNA binding"/>
    <property type="evidence" value="ECO:0007669"/>
    <property type="project" value="InterPro"/>
</dbReference>
<dbReference type="Pfam" id="PF03483">
    <property type="entry name" value="B3_4"/>
    <property type="match status" value="1"/>
</dbReference>
<comment type="caution">
    <text evidence="2">The sequence shown here is derived from an EMBL/GenBank/DDBJ whole genome shotgun (WGS) entry which is preliminary data.</text>
</comment>
<dbReference type="SUPFAM" id="SSF56037">
    <property type="entry name" value="PheT/TilS domain"/>
    <property type="match status" value="1"/>
</dbReference>
<evidence type="ECO:0000313" key="3">
    <source>
        <dbReference type="Proteomes" id="UP000518300"/>
    </source>
</evidence>
<dbReference type="GO" id="GO:0004826">
    <property type="term" value="F:phenylalanine-tRNA ligase activity"/>
    <property type="evidence" value="ECO:0007669"/>
    <property type="project" value="InterPro"/>
</dbReference>
<dbReference type="AlphaFoldDB" id="A0A848LHJ6"/>
<dbReference type="InterPro" id="IPR020825">
    <property type="entry name" value="Phe-tRNA_synthase-like_B3/B4"/>
</dbReference>
<gene>
    <name evidence="2" type="ORF">HG543_14335</name>
</gene>
<sequence length="208" mass="21874">MLTVDPHPSLDALAFTTVFPAPLGSLPSPDWLVALLKPGASAPLSSDDAVRGTVRDMLRHGGYKPTGRGKPASEYLVRASGDGSLGSINTAVDACNAVSLHSGLPISVVDLDRAKAPFRIGIAPAGSQYVFNASGQSIDLEGLLCLFDAEGPCANAVKDAQRTKTNAETRRTLTVLWGAKGLGDRTARAFAWYRELLERAGATVERLS</sequence>
<evidence type="ECO:0000313" key="2">
    <source>
        <dbReference type="EMBL" id="NMO16018.1"/>
    </source>
</evidence>
<dbReference type="Gene3D" id="3.50.40.10">
    <property type="entry name" value="Phenylalanyl-trna Synthetase, Chain B, domain 3"/>
    <property type="match status" value="1"/>
</dbReference>
<accession>A0A848LHJ6</accession>